<dbReference type="InterPro" id="IPR040282">
    <property type="entry name" value="Mig-18-like"/>
</dbReference>
<evidence type="ECO:0000259" key="1">
    <source>
        <dbReference type="PROSITE" id="PS50835"/>
    </source>
</evidence>
<proteinExistence type="predicted"/>
<dbReference type="WBParaSite" id="PgR033_g030_t01">
    <property type="protein sequence ID" value="PgR033_g030_t01"/>
    <property type="gene ID" value="PgR033_g030"/>
</dbReference>
<dbReference type="PROSITE" id="PS50231">
    <property type="entry name" value="RICIN_B_LECTIN"/>
    <property type="match status" value="1"/>
</dbReference>
<dbReference type="InterPro" id="IPR055119">
    <property type="entry name" value="Mig18_Fn1"/>
</dbReference>
<dbReference type="Proteomes" id="UP000887569">
    <property type="component" value="Unplaced"/>
</dbReference>
<dbReference type="PROSITE" id="PS50835">
    <property type="entry name" value="IG_LIKE"/>
    <property type="match status" value="1"/>
</dbReference>
<dbReference type="PANTHER" id="PTHR35572:SF6">
    <property type="entry name" value="IG-LIKE DOMAIN-CONTAINING PROTEIN"/>
    <property type="match status" value="1"/>
</dbReference>
<reference evidence="3" key="1">
    <citation type="submission" date="2022-11" db="UniProtKB">
        <authorList>
            <consortium name="WormBaseParasite"/>
        </authorList>
    </citation>
    <scope>IDENTIFICATION</scope>
</reference>
<dbReference type="PANTHER" id="PTHR35572">
    <property type="entry name" value="PROTEIN CBG04538-RELATED"/>
    <property type="match status" value="1"/>
</dbReference>
<dbReference type="InterPro" id="IPR007110">
    <property type="entry name" value="Ig-like_dom"/>
</dbReference>
<organism evidence="2 3">
    <name type="scientific">Parascaris univalens</name>
    <name type="common">Nematode worm</name>
    <dbReference type="NCBI Taxonomy" id="6257"/>
    <lineage>
        <taxon>Eukaryota</taxon>
        <taxon>Metazoa</taxon>
        <taxon>Ecdysozoa</taxon>
        <taxon>Nematoda</taxon>
        <taxon>Chromadorea</taxon>
        <taxon>Rhabditida</taxon>
        <taxon>Spirurina</taxon>
        <taxon>Ascaridomorpha</taxon>
        <taxon>Ascaridoidea</taxon>
        <taxon>Ascarididae</taxon>
        <taxon>Parascaris</taxon>
    </lineage>
</organism>
<sequence length="279" mass="31021">VEIQLVTACERSSDTPPCHISGVNMWPEFCLLVAIALVDGCEYNGTKHTNGEKWIVKSSFIMQCHINPNGSWKAEVIGCQTNLGKFMQEGENYTENETRYSCMRLPDGSMRLQRNFGPISALSCEGHAVGESWVVKTHFNKTCVSNGTRISNCLTESGIPVALNSKIVIGSVTYSCEQRPNGTVVWSRHSERALGKATPQKIVCNAGGVQKNPGDEWLEGGRFIKKCDEKGAILIEKCVLDDSSKMDLNTQLIRDGKIYTCKQFDNGTVWYRMEPNQQQ</sequence>
<keyword evidence="2" id="KW-1185">Reference proteome</keyword>
<name>A0A915BBJ9_PARUN</name>
<dbReference type="Pfam" id="PF23003">
    <property type="entry name" value="Fn1_2"/>
    <property type="match status" value="3"/>
</dbReference>
<protein>
    <submittedName>
        <fullName evidence="3">Ig-like domain-containing protein</fullName>
    </submittedName>
</protein>
<evidence type="ECO:0000313" key="3">
    <source>
        <dbReference type="WBParaSite" id="PgR033_g030_t01"/>
    </source>
</evidence>
<accession>A0A915BBJ9</accession>
<feature type="domain" description="Ig-like" evidence="1">
    <location>
        <begin position="180"/>
        <end position="261"/>
    </location>
</feature>
<evidence type="ECO:0000313" key="2">
    <source>
        <dbReference type="Proteomes" id="UP000887569"/>
    </source>
</evidence>
<dbReference type="AlphaFoldDB" id="A0A915BBJ9"/>